<comment type="caution">
    <text evidence="1">The sequence shown here is derived from an EMBL/GenBank/DDBJ whole genome shotgun (WGS) entry which is preliminary data.</text>
</comment>
<evidence type="ECO:0000313" key="1">
    <source>
        <dbReference type="EMBL" id="GME85819.1"/>
    </source>
</evidence>
<accession>A0A9W6TB42</accession>
<proteinExistence type="predicted"/>
<keyword evidence="2" id="KW-1185">Reference proteome</keyword>
<gene>
    <name evidence="1" type="ORF">Amon01_001021600</name>
</gene>
<sequence length="285" mass="32755">MAQILNKEDSSQYLLSDGNMLDPSIPLKSIPLHPDITEKLEDFRSEEKEVNNLLKFKVKPSMTQNMPSKKEIWNSLEEYRTNNPSLLNFTVGFLDHTEKCETIHLTTPTPLASVNDVTTAAQRTLNWESKMKTLVNKLNSETFNYSTNLTFKLEHINFKSTADLFTFSISIPSSLMENHDAILDQLFPTDTFERLLIKSPDRWDIKDLPLASCYNVQMLARPYKLGARIPNLFPYKAAKSKLVDCIDIIRFPHFKKISVRTICHVGSTANSKNKKKKKKKKQKKT</sequence>
<dbReference type="EMBL" id="BSXU01018891">
    <property type="protein sequence ID" value="GME85819.1"/>
    <property type="molecule type" value="Genomic_DNA"/>
</dbReference>
<dbReference type="AlphaFoldDB" id="A0A9W6TB42"/>
<evidence type="ECO:0000313" key="2">
    <source>
        <dbReference type="Proteomes" id="UP001165063"/>
    </source>
</evidence>
<name>A0A9W6TB42_AMBMO</name>
<protein>
    <submittedName>
        <fullName evidence="1">Unnamed protein product</fullName>
    </submittedName>
</protein>
<reference evidence="1" key="1">
    <citation type="submission" date="2023-04" db="EMBL/GenBank/DDBJ databases">
        <title>Ambrosiozyma monospora NBRC 1965.</title>
        <authorList>
            <person name="Ichikawa N."/>
            <person name="Sato H."/>
            <person name="Tonouchi N."/>
        </authorList>
    </citation>
    <scope>NUCLEOTIDE SEQUENCE</scope>
    <source>
        <strain evidence="1">NBRC 1965</strain>
    </source>
</reference>
<dbReference type="Proteomes" id="UP001165063">
    <property type="component" value="Unassembled WGS sequence"/>
</dbReference>
<organism evidence="1 2">
    <name type="scientific">Ambrosiozyma monospora</name>
    <name type="common">Yeast</name>
    <name type="synonym">Endomycopsis monosporus</name>
    <dbReference type="NCBI Taxonomy" id="43982"/>
    <lineage>
        <taxon>Eukaryota</taxon>
        <taxon>Fungi</taxon>
        <taxon>Dikarya</taxon>
        <taxon>Ascomycota</taxon>
        <taxon>Saccharomycotina</taxon>
        <taxon>Pichiomycetes</taxon>
        <taxon>Pichiales</taxon>
        <taxon>Pichiaceae</taxon>
        <taxon>Ambrosiozyma</taxon>
    </lineage>
</organism>